<dbReference type="GO" id="GO:0000139">
    <property type="term" value="C:Golgi membrane"/>
    <property type="evidence" value="ECO:0007669"/>
    <property type="project" value="UniProtKB-SubCell"/>
</dbReference>
<dbReference type="GO" id="GO:0006493">
    <property type="term" value="P:protein O-linked glycosylation"/>
    <property type="evidence" value="ECO:0007669"/>
    <property type="project" value="TreeGrafter"/>
</dbReference>
<evidence type="ECO:0000256" key="6">
    <source>
        <dbReference type="ARBA" id="ARBA00022968"/>
    </source>
</evidence>
<evidence type="ECO:0000313" key="12">
    <source>
        <dbReference type="EnsemblMetazoa" id="XP_038056644.1"/>
    </source>
</evidence>
<dbReference type="RefSeq" id="XP_038056644.1">
    <property type="nucleotide sequence ID" value="XM_038200716.1"/>
</dbReference>
<keyword evidence="5" id="KW-0812">Transmembrane</keyword>
<keyword evidence="7" id="KW-1133">Transmembrane helix</keyword>
<reference evidence="12" key="1">
    <citation type="submission" date="2022-11" db="UniProtKB">
        <authorList>
            <consortium name="EnsemblMetazoa"/>
        </authorList>
    </citation>
    <scope>IDENTIFICATION</scope>
</reference>
<evidence type="ECO:0000256" key="3">
    <source>
        <dbReference type="ARBA" id="ARBA00022676"/>
    </source>
</evidence>
<dbReference type="Pfam" id="PF01762">
    <property type="entry name" value="Galactosyl_T"/>
    <property type="match status" value="1"/>
</dbReference>
<name>A0A913ZYU1_PATMI</name>
<evidence type="ECO:0000256" key="5">
    <source>
        <dbReference type="ARBA" id="ARBA00022692"/>
    </source>
</evidence>
<keyword evidence="10" id="KW-0325">Glycoprotein</keyword>
<organism evidence="12 13">
    <name type="scientific">Patiria miniata</name>
    <name type="common">Bat star</name>
    <name type="synonym">Asterina miniata</name>
    <dbReference type="NCBI Taxonomy" id="46514"/>
    <lineage>
        <taxon>Eukaryota</taxon>
        <taxon>Metazoa</taxon>
        <taxon>Echinodermata</taxon>
        <taxon>Eleutherozoa</taxon>
        <taxon>Asterozoa</taxon>
        <taxon>Asteroidea</taxon>
        <taxon>Valvatacea</taxon>
        <taxon>Valvatida</taxon>
        <taxon>Asterinidae</taxon>
        <taxon>Patiria</taxon>
    </lineage>
</organism>
<evidence type="ECO:0000256" key="7">
    <source>
        <dbReference type="ARBA" id="ARBA00022989"/>
    </source>
</evidence>
<evidence type="ECO:0000256" key="11">
    <source>
        <dbReference type="RuleBase" id="RU363063"/>
    </source>
</evidence>
<proteinExistence type="inferred from homology"/>
<dbReference type="InterPro" id="IPR002659">
    <property type="entry name" value="Glyco_trans_31"/>
</dbReference>
<sequence length="358" mass="41110">MYVARLKRVLLPVLVVLAIVVLTRVFRTDGPASVLKQIDTDWKRFTHLSHKDSMNGTTSRRFTQALNYTERLRAAYAPTTGHVNPHNFRLVLDEPWACLDPQTESAKRVFLLVLVASAQDNFKRRQAIRETWGSPRELEGLPVVTLFLLAAKGNVYHHKVVKESAEHHDLLMEDFVDSYKNLTLKTMMAMKWASTHCPQASFVMKTDDDMFVSYRNLLDYAAVMGPFTANLALGFVIAGQSPIRKPDSKWYMPRDLYPGDAYPPWLSGGGFVVSGDVPGKVYDASLDIRYLHLEDVFVGVCLDKLNIKPIMNRQFSNSRIKYSYCRFRYVITAHSYDTVQLKFMWEDLLVEKPCWLWT</sequence>
<protein>
    <recommendedName>
        <fullName evidence="11">Hexosyltransferase</fullName>
        <ecNumber evidence="11">2.4.1.-</ecNumber>
    </recommendedName>
</protein>
<evidence type="ECO:0000256" key="9">
    <source>
        <dbReference type="ARBA" id="ARBA00023136"/>
    </source>
</evidence>
<accession>A0A913ZYU1</accession>
<dbReference type="Gene3D" id="3.90.550.50">
    <property type="match status" value="1"/>
</dbReference>
<dbReference type="OMA" id="YHIDDTW"/>
<evidence type="ECO:0000313" key="13">
    <source>
        <dbReference type="Proteomes" id="UP000887568"/>
    </source>
</evidence>
<dbReference type="GeneID" id="119728465"/>
<evidence type="ECO:0000256" key="8">
    <source>
        <dbReference type="ARBA" id="ARBA00023034"/>
    </source>
</evidence>
<dbReference type="Proteomes" id="UP000887568">
    <property type="component" value="Unplaced"/>
</dbReference>
<dbReference type="EC" id="2.4.1.-" evidence="11"/>
<comment type="subcellular location">
    <subcellularLocation>
        <location evidence="1 11">Golgi apparatus membrane</location>
        <topology evidence="1 11">Single-pass type II membrane protein</topology>
    </subcellularLocation>
</comment>
<evidence type="ECO:0000256" key="4">
    <source>
        <dbReference type="ARBA" id="ARBA00022679"/>
    </source>
</evidence>
<dbReference type="OrthoDB" id="5957813at2759"/>
<dbReference type="AlphaFoldDB" id="A0A913ZYU1"/>
<keyword evidence="13" id="KW-1185">Reference proteome</keyword>
<dbReference type="FunFam" id="3.90.550.50:FF:000001">
    <property type="entry name" value="Hexosyltransferase"/>
    <property type="match status" value="1"/>
</dbReference>
<evidence type="ECO:0000256" key="10">
    <source>
        <dbReference type="ARBA" id="ARBA00023180"/>
    </source>
</evidence>
<evidence type="ECO:0000256" key="1">
    <source>
        <dbReference type="ARBA" id="ARBA00004323"/>
    </source>
</evidence>
<comment type="similarity">
    <text evidence="2 11">Belongs to the glycosyltransferase 31 family.</text>
</comment>
<keyword evidence="6" id="KW-0735">Signal-anchor</keyword>
<keyword evidence="9" id="KW-0472">Membrane</keyword>
<evidence type="ECO:0000256" key="2">
    <source>
        <dbReference type="ARBA" id="ARBA00008661"/>
    </source>
</evidence>
<keyword evidence="3 11" id="KW-0328">Glycosyltransferase</keyword>
<dbReference type="GO" id="GO:0016758">
    <property type="term" value="F:hexosyltransferase activity"/>
    <property type="evidence" value="ECO:0007669"/>
    <property type="project" value="InterPro"/>
</dbReference>
<dbReference type="PANTHER" id="PTHR11214">
    <property type="entry name" value="BETA-1,3-N-ACETYLGLUCOSAMINYLTRANSFERASE"/>
    <property type="match status" value="1"/>
</dbReference>
<dbReference type="EnsemblMetazoa" id="XM_038200716.1">
    <property type="protein sequence ID" value="XP_038056644.1"/>
    <property type="gene ID" value="LOC119728465"/>
</dbReference>
<keyword evidence="8 11" id="KW-0333">Golgi apparatus</keyword>
<dbReference type="PANTHER" id="PTHR11214:SF314">
    <property type="entry name" value="HEXOSYLTRANSFERASE"/>
    <property type="match status" value="1"/>
</dbReference>
<keyword evidence="4" id="KW-0808">Transferase</keyword>